<dbReference type="InterPro" id="IPR050345">
    <property type="entry name" value="Aliph_Amidase/BUP"/>
</dbReference>
<dbReference type="CDD" id="cd07586">
    <property type="entry name" value="nitrilase_8"/>
    <property type="match status" value="1"/>
</dbReference>
<dbReference type="InterPro" id="IPR036526">
    <property type="entry name" value="C-N_Hydrolase_sf"/>
</dbReference>
<comment type="caution">
    <text evidence="3">The sequence shown here is derived from an EMBL/GenBank/DDBJ whole genome shotgun (WGS) entry which is preliminary data.</text>
</comment>
<keyword evidence="1 3" id="KW-0378">Hydrolase</keyword>
<evidence type="ECO:0000313" key="4">
    <source>
        <dbReference type="Proteomes" id="UP000555728"/>
    </source>
</evidence>
<dbReference type="SUPFAM" id="SSF56317">
    <property type="entry name" value="Carbon-nitrogen hydrolase"/>
    <property type="match status" value="1"/>
</dbReference>
<dbReference type="Gene3D" id="3.60.110.10">
    <property type="entry name" value="Carbon-nitrogen hydrolase"/>
    <property type="match status" value="1"/>
</dbReference>
<keyword evidence="4" id="KW-1185">Reference proteome</keyword>
<dbReference type="GO" id="GO:0033388">
    <property type="term" value="P:putrescine biosynthetic process from arginine"/>
    <property type="evidence" value="ECO:0007669"/>
    <property type="project" value="TreeGrafter"/>
</dbReference>
<dbReference type="PANTHER" id="PTHR43674">
    <property type="entry name" value="NITRILASE C965.09-RELATED"/>
    <property type="match status" value="1"/>
</dbReference>
<dbReference type="RefSeq" id="WP_184431363.1">
    <property type="nucleotide sequence ID" value="NZ_JACIGI010000003.1"/>
</dbReference>
<dbReference type="AlphaFoldDB" id="A0A7W6RWZ5"/>
<protein>
    <submittedName>
        <fullName evidence="3">Putative amidohydrolase</fullName>
    </submittedName>
</protein>
<evidence type="ECO:0000256" key="1">
    <source>
        <dbReference type="ARBA" id="ARBA00022801"/>
    </source>
</evidence>
<name>A0A7W6RWZ5_9PROT</name>
<dbReference type="Proteomes" id="UP000555728">
    <property type="component" value="Unassembled WGS sequence"/>
</dbReference>
<organism evidence="3 4">
    <name type="scientific">Roseospira goensis</name>
    <dbReference type="NCBI Taxonomy" id="391922"/>
    <lineage>
        <taxon>Bacteria</taxon>
        <taxon>Pseudomonadati</taxon>
        <taxon>Pseudomonadota</taxon>
        <taxon>Alphaproteobacteria</taxon>
        <taxon>Rhodospirillales</taxon>
        <taxon>Rhodospirillaceae</taxon>
        <taxon>Roseospira</taxon>
    </lineage>
</organism>
<dbReference type="PROSITE" id="PS50263">
    <property type="entry name" value="CN_HYDROLASE"/>
    <property type="match status" value="1"/>
</dbReference>
<evidence type="ECO:0000259" key="2">
    <source>
        <dbReference type="PROSITE" id="PS50263"/>
    </source>
</evidence>
<dbReference type="Pfam" id="PF00795">
    <property type="entry name" value="CN_hydrolase"/>
    <property type="match status" value="1"/>
</dbReference>
<sequence length="293" mass="31664">MTSALHPLRVACAQIETVPGDRDANVARHLAVIDEARGRGVDLLLFPELSLVGYAIGERTLALALHRRDPIIGRLAEAAGPMTVVFGLIEEGPAAQFYNCAIAVRDGDIVFLHRKINLPSYGALEEGKHFADGRYVETFAVADPWIASVQICADMWNPALVHLAALHGATLLLGPISSAVEAVGAEFDNPAGWSLNARFYAMTYGMPVAICNRIGVESGLHFYGQSRILDPFGAVLAEAGSEETLLVADLDYADLRRARYLLPTVRDSDLELVAREIDRLIGILGVPDVVRRG</sequence>
<dbReference type="EMBL" id="JACIGI010000003">
    <property type="protein sequence ID" value="MBB4284783.1"/>
    <property type="molecule type" value="Genomic_DNA"/>
</dbReference>
<dbReference type="InterPro" id="IPR003010">
    <property type="entry name" value="C-N_Hydrolase"/>
</dbReference>
<reference evidence="3 4" key="1">
    <citation type="submission" date="2020-08" db="EMBL/GenBank/DDBJ databases">
        <title>Genome sequencing of Purple Non-Sulfur Bacteria from various extreme environments.</title>
        <authorList>
            <person name="Mayer M."/>
        </authorList>
    </citation>
    <scope>NUCLEOTIDE SEQUENCE [LARGE SCALE GENOMIC DNA]</scope>
    <source>
        <strain evidence="3 4">JA135</strain>
    </source>
</reference>
<accession>A0A7W6RWZ5</accession>
<feature type="domain" description="CN hydrolase" evidence="2">
    <location>
        <begin position="8"/>
        <end position="252"/>
    </location>
</feature>
<dbReference type="GO" id="GO:0050126">
    <property type="term" value="F:N-carbamoylputrescine amidase activity"/>
    <property type="evidence" value="ECO:0007669"/>
    <property type="project" value="TreeGrafter"/>
</dbReference>
<gene>
    <name evidence="3" type="ORF">GGD88_000494</name>
</gene>
<evidence type="ECO:0000313" key="3">
    <source>
        <dbReference type="EMBL" id="MBB4284783.1"/>
    </source>
</evidence>
<proteinExistence type="predicted"/>
<dbReference type="PANTHER" id="PTHR43674:SF2">
    <property type="entry name" value="BETA-UREIDOPROPIONASE"/>
    <property type="match status" value="1"/>
</dbReference>